<dbReference type="PANTHER" id="PTHR44873">
    <property type="entry name" value="DNAJ HOMOLOG SUBFAMILY C MEMBER 30, MITOCHONDRIAL"/>
    <property type="match status" value="1"/>
</dbReference>
<dbReference type="Ensembl" id="ENSGWIT00000022383.1">
    <property type="protein sequence ID" value="ENSGWIP00000020370.1"/>
    <property type="gene ID" value="ENSGWIG00000011034.1"/>
</dbReference>
<dbReference type="InterPro" id="IPR036869">
    <property type="entry name" value="J_dom_sf"/>
</dbReference>
<reference evidence="3" key="3">
    <citation type="submission" date="2025-09" db="UniProtKB">
        <authorList>
            <consortium name="Ensembl"/>
        </authorList>
    </citation>
    <scope>IDENTIFICATION</scope>
</reference>
<gene>
    <name evidence="3" type="primary">dnajc30b</name>
</gene>
<dbReference type="PROSITE" id="PS50076">
    <property type="entry name" value="DNAJ_2"/>
    <property type="match status" value="1"/>
</dbReference>
<evidence type="ECO:0000256" key="1">
    <source>
        <dbReference type="SAM" id="MobiDB-lite"/>
    </source>
</evidence>
<dbReference type="SMART" id="SM00271">
    <property type="entry name" value="DnaJ"/>
    <property type="match status" value="1"/>
</dbReference>
<dbReference type="Gene3D" id="1.10.287.110">
    <property type="entry name" value="DnaJ domain"/>
    <property type="match status" value="1"/>
</dbReference>
<feature type="region of interest" description="Disordered" evidence="1">
    <location>
        <begin position="239"/>
        <end position="275"/>
    </location>
</feature>
<accession>A0A8C5EIL3</accession>
<evidence type="ECO:0000313" key="4">
    <source>
        <dbReference type="Proteomes" id="UP000694680"/>
    </source>
</evidence>
<dbReference type="InterPro" id="IPR001623">
    <property type="entry name" value="DnaJ_domain"/>
</dbReference>
<evidence type="ECO:0000313" key="3">
    <source>
        <dbReference type="Ensembl" id="ENSGWIP00000020370.1"/>
    </source>
</evidence>
<reference evidence="3" key="1">
    <citation type="submission" date="2020-06" db="EMBL/GenBank/DDBJ databases">
        <authorList>
            <consortium name="Wellcome Sanger Institute Data Sharing"/>
        </authorList>
    </citation>
    <scope>NUCLEOTIDE SEQUENCE [LARGE SCALE GENOMIC DNA]</scope>
</reference>
<dbReference type="SUPFAM" id="SSF46565">
    <property type="entry name" value="Chaperone J-domain"/>
    <property type="match status" value="1"/>
</dbReference>
<dbReference type="PRINTS" id="PR00625">
    <property type="entry name" value="JDOMAIN"/>
</dbReference>
<name>A0A8C5EIL3_GOUWI</name>
<feature type="domain" description="J" evidence="2">
    <location>
        <begin position="171"/>
        <end position="236"/>
    </location>
</feature>
<dbReference type="Proteomes" id="UP000694680">
    <property type="component" value="Chromosome 13"/>
</dbReference>
<dbReference type="AlphaFoldDB" id="A0A8C5EIL3"/>
<dbReference type="PANTHER" id="PTHR44873:SF1">
    <property type="entry name" value="DNAJ HOMOLOG SUBFAMILY C MEMBER 30, MITOCHONDRIAL"/>
    <property type="match status" value="1"/>
</dbReference>
<organism evidence="3 4">
    <name type="scientific">Gouania willdenowi</name>
    <name type="common">Blunt-snouted clingfish</name>
    <name type="synonym">Lepadogaster willdenowi</name>
    <dbReference type="NCBI Taxonomy" id="441366"/>
    <lineage>
        <taxon>Eukaryota</taxon>
        <taxon>Metazoa</taxon>
        <taxon>Chordata</taxon>
        <taxon>Craniata</taxon>
        <taxon>Vertebrata</taxon>
        <taxon>Euteleostomi</taxon>
        <taxon>Actinopterygii</taxon>
        <taxon>Neopterygii</taxon>
        <taxon>Teleostei</taxon>
        <taxon>Neoteleostei</taxon>
        <taxon>Acanthomorphata</taxon>
        <taxon>Ovalentaria</taxon>
        <taxon>Blenniimorphae</taxon>
        <taxon>Blenniiformes</taxon>
        <taxon>Gobiesocoidei</taxon>
        <taxon>Gobiesocidae</taxon>
        <taxon>Gobiesocinae</taxon>
        <taxon>Gouania</taxon>
    </lineage>
</organism>
<dbReference type="CDD" id="cd06257">
    <property type="entry name" value="DnaJ"/>
    <property type="match status" value="1"/>
</dbReference>
<proteinExistence type="predicted"/>
<evidence type="ECO:0000259" key="2">
    <source>
        <dbReference type="PROSITE" id="PS50076"/>
    </source>
</evidence>
<dbReference type="InterPro" id="IPR053025">
    <property type="entry name" value="Mito_ATP_Synthase-Asso"/>
</dbReference>
<reference evidence="3" key="2">
    <citation type="submission" date="2025-08" db="UniProtKB">
        <authorList>
            <consortium name="Ensembl"/>
        </authorList>
    </citation>
    <scope>IDENTIFICATION</scope>
</reference>
<dbReference type="Pfam" id="PF00226">
    <property type="entry name" value="DnaJ"/>
    <property type="match status" value="1"/>
</dbReference>
<sequence length="342" mass="38354">MAEVGHKLCGGACRLSAVISSQSRPVNTGGDPGSLTVACASVRDGTAWYRQDEFVSPFRAAKHKVNSVRGSGRQLEEVLLLCTPVNTQLHCVLGKRPPAQKSSVWTRKDVSDPSVSFTNHQQLRSLCTVVLIQRPSCGWKHLVVNPVSPAASRTYSWSSVDAALLHRSRTAYYDILRVSPTATQSQIKTAYYKQSFIYHPDKNPSNTEATLRFSEISEAYTVLGNISLRRKYDRGILSQSDVHSAGRPSSKEASSRPKGPLHQQQKAHRFTQPGGKPIFDFDAFYQGHYGEQLQREKVIRARKQQMEEMQKKKQRRWSEEKRMEFAVAMAVTMGGLIILNYI</sequence>
<protein>
    <recommendedName>
        <fullName evidence="2">J domain-containing protein</fullName>
    </recommendedName>
</protein>
<keyword evidence="4" id="KW-1185">Reference proteome</keyword>